<sequence>MMSRTRITGSGSGMGILWYMMRRMGIARSMSMGITLNGSRRRPRAADRGGRKEEKSGEGSGLKDIISGLGTNGGQRVVHRNYVKN</sequence>
<dbReference type="EMBL" id="JAUJYO010000014">
    <property type="protein sequence ID" value="KAK1298637.1"/>
    <property type="molecule type" value="Genomic_DNA"/>
</dbReference>
<reference evidence="2" key="2">
    <citation type="submission" date="2023-06" db="EMBL/GenBank/DDBJ databases">
        <authorList>
            <person name="Ma L."/>
            <person name="Liu K.-W."/>
            <person name="Li Z."/>
            <person name="Hsiao Y.-Y."/>
            <person name="Qi Y."/>
            <person name="Fu T."/>
            <person name="Tang G."/>
            <person name="Zhang D."/>
            <person name="Sun W.-H."/>
            <person name="Liu D.-K."/>
            <person name="Li Y."/>
            <person name="Chen G.-Z."/>
            <person name="Liu X.-D."/>
            <person name="Liao X.-Y."/>
            <person name="Jiang Y.-T."/>
            <person name="Yu X."/>
            <person name="Hao Y."/>
            <person name="Huang J."/>
            <person name="Zhao X.-W."/>
            <person name="Ke S."/>
            <person name="Chen Y.-Y."/>
            <person name="Wu W.-L."/>
            <person name="Hsu J.-L."/>
            <person name="Lin Y.-F."/>
            <person name="Huang M.-D."/>
            <person name="Li C.-Y."/>
            <person name="Huang L."/>
            <person name="Wang Z.-W."/>
            <person name="Zhao X."/>
            <person name="Zhong W.-Y."/>
            <person name="Peng D.-H."/>
            <person name="Ahmad S."/>
            <person name="Lan S."/>
            <person name="Zhang J.-S."/>
            <person name="Tsai W.-C."/>
            <person name="Van De Peer Y."/>
            <person name="Liu Z.-J."/>
        </authorList>
    </citation>
    <scope>NUCLEOTIDE SEQUENCE</scope>
    <source>
        <strain evidence="2">CP</strain>
        <tissue evidence="2">Leaves</tissue>
    </source>
</reference>
<accession>A0AAV9DCE9</accession>
<organism evidence="2 3">
    <name type="scientific">Acorus calamus</name>
    <name type="common">Sweet flag</name>
    <dbReference type="NCBI Taxonomy" id="4465"/>
    <lineage>
        <taxon>Eukaryota</taxon>
        <taxon>Viridiplantae</taxon>
        <taxon>Streptophyta</taxon>
        <taxon>Embryophyta</taxon>
        <taxon>Tracheophyta</taxon>
        <taxon>Spermatophyta</taxon>
        <taxon>Magnoliopsida</taxon>
        <taxon>Liliopsida</taxon>
        <taxon>Acoraceae</taxon>
        <taxon>Acorus</taxon>
    </lineage>
</organism>
<keyword evidence="3" id="KW-1185">Reference proteome</keyword>
<proteinExistence type="predicted"/>
<dbReference type="Proteomes" id="UP001180020">
    <property type="component" value="Unassembled WGS sequence"/>
</dbReference>
<gene>
    <name evidence="2" type="ORF">QJS10_CPB14g01481</name>
</gene>
<protein>
    <submittedName>
        <fullName evidence="2">Uncharacterized protein</fullName>
    </submittedName>
</protein>
<comment type="caution">
    <text evidence="2">The sequence shown here is derived from an EMBL/GenBank/DDBJ whole genome shotgun (WGS) entry which is preliminary data.</text>
</comment>
<reference evidence="2" key="1">
    <citation type="journal article" date="2023" name="Nat. Commun.">
        <title>Diploid and tetraploid genomes of Acorus and the evolution of monocots.</title>
        <authorList>
            <person name="Ma L."/>
            <person name="Liu K.W."/>
            <person name="Li Z."/>
            <person name="Hsiao Y.Y."/>
            <person name="Qi Y."/>
            <person name="Fu T."/>
            <person name="Tang G.D."/>
            <person name="Zhang D."/>
            <person name="Sun W.H."/>
            <person name="Liu D.K."/>
            <person name="Li Y."/>
            <person name="Chen G.Z."/>
            <person name="Liu X.D."/>
            <person name="Liao X.Y."/>
            <person name="Jiang Y.T."/>
            <person name="Yu X."/>
            <person name="Hao Y."/>
            <person name="Huang J."/>
            <person name="Zhao X.W."/>
            <person name="Ke S."/>
            <person name="Chen Y.Y."/>
            <person name="Wu W.L."/>
            <person name="Hsu J.L."/>
            <person name="Lin Y.F."/>
            <person name="Huang M.D."/>
            <person name="Li C.Y."/>
            <person name="Huang L."/>
            <person name="Wang Z.W."/>
            <person name="Zhao X."/>
            <person name="Zhong W.Y."/>
            <person name="Peng D.H."/>
            <person name="Ahmad S."/>
            <person name="Lan S."/>
            <person name="Zhang J.S."/>
            <person name="Tsai W.C."/>
            <person name="Van de Peer Y."/>
            <person name="Liu Z.J."/>
        </authorList>
    </citation>
    <scope>NUCLEOTIDE SEQUENCE</scope>
    <source>
        <strain evidence="2">CP</strain>
    </source>
</reference>
<feature type="region of interest" description="Disordered" evidence="1">
    <location>
        <begin position="32"/>
        <end position="73"/>
    </location>
</feature>
<feature type="compositionally biased region" description="Basic and acidic residues" evidence="1">
    <location>
        <begin position="44"/>
        <end position="57"/>
    </location>
</feature>
<name>A0AAV9DCE9_ACOCL</name>
<evidence type="ECO:0000313" key="2">
    <source>
        <dbReference type="EMBL" id="KAK1298637.1"/>
    </source>
</evidence>
<evidence type="ECO:0000313" key="3">
    <source>
        <dbReference type="Proteomes" id="UP001180020"/>
    </source>
</evidence>
<evidence type="ECO:0000256" key="1">
    <source>
        <dbReference type="SAM" id="MobiDB-lite"/>
    </source>
</evidence>
<dbReference type="AlphaFoldDB" id="A0AAV9DCE9"/>